<evidence type="ECO:0000313" key="1">
    <source>
        <dbReference type="Proteomes" id="UP000095283"/>
    </source>
</evidence>
<protein>
    <submittedName>
        <fullName evidence="2">Lipoprotein</fullName>
    </submittedName>
</protein>
<dbReference type="Proteomes" id="UP000095283">
    <property type="component" value="Unplaced"/>
</dbReference>
<reference evidence="2" key="1">
    <citation type="submission" date="2016-11" db="UniProtKB">
        <authorList>
            <consortium name="WormBaseParasite"/>
        </authorList>
    </citation>
    <scope>IDENTIFICATION</scope>
</reference>
<dbReference type="WBParaSite" id="Hba_16553">
    <property type="protein sequence ID" value="Hba_16553"/>
    <property type="gene ID" value="Hba_16553"/>
</dbReference>
<dbReference type="AlphaFoldDB" id="A0A1I7XFV1"/>
<sequence length="69" mass="7900">MRTAHFSVPSCGWLIHNRKDNPHKKGNAQIQDYTYQSDVVVMQGKQSVFQSGGQWSTYRMIADNQLVSQ</sequence>
<organism evidence="1 2">
    <name type="scientific">Heterorhabditis bacteriophora</name>
    <name type="common">Entomopathogenic nematode worm</name>
    <dbReference type="NCBI Taxonomy" id="37862"/>
    <lineage>
        <taxon>Eukaryota</taxon>
        <taxon>Metazoa</taxon>
        <taxon>Ecdysozoa</taxon>
        <taxon>Nematoda</taxon>
        <taxon>Chromadorea</taxon>
        <taxon>Rhabditida</taxon>
        <taxon>Rhabditina</taxon>
        <taxon>Rhabditomorpha</taxon>
        <taxon>Strongyloidea</taxon>
        <taxon>Heterorhabditidae</taxon>
        <taxon>Heterorhabditis</taxon>
    </lineage>
</organism>
<name>A0A1I7XFV1_HETBA</name>
<proteinExistence type="predicted"/>
<keyword evidence="1" id="KW-1185">Reference proteome</keyword>
<evidence type="ECO:0000313" key="2">
    <source>
        <dbReference type="WBParaSite" id="Hba_16553"/>
    </source>
</evidence>
<accession>A0A1I7XFV1</accession>